<feature type="domain" description="tRNA-guanine transglycosylase patch-forming" evidence="2">
    <location>
        <begin position="7"/>
        <end position="68"/>
    </location>
</feature>
<dbReference type="SUPFAM" id="SSF88802">
    <property type="entry name" value="Pre-PUA domain"/>
    <property type="match status" value="1"/>
</dbReference>
<gene>
    <name evidence="3" type="ORF">P186_2265</name>
</gene>
<dbReference type="Pfam" id="PF14810">
    <property type="entry name" value="TGT_C2"/>
    <property type="match status" value="1"/>
</dbReference>
<dbReference type="Gene3D" id="2.30.130.10">
    <property type="entry name" value="PUA domain"/>
    <property type="match status" value="1"/>
</dbReference>
<accession>G7VBP0</accession>
<dbReference type="InterPro" id="IPR015947">
    <property type="entry name" value="PUA-like_sf"/>
</dbReference>
<dbReference type="OrthoDB" id="7576at2157"/>
<name>G7VBP0_9CREN</name>
<organism evidence="3 4">
    <name type="scientific">Pyrobaculum ferrireducens</name>
    <dbReference type="NCBI Taxonomy" id="1104324"/>
    <lineage>
        <taxon>Archaea</taxon>
        <taxon>Thermoproteota</taxon>
        <taxon>Thermoprotei</taxon>
        <taxon>Thermoproteales</taxon>
        <taxon>Thermoproteaceae</taxon>
        <taxon>Pyrobaculum</taxon>
    </lineage>
</organism>
<dbReference type="InterPro" id="IPR036974">
    <property type="entry name" value="PUA_sf"/>
</dbReference>
<dbReference type="InterPro" id="IPR038250">
    <property type="entry name" value="TGT_C2_sf"/>
</dbReference>
<dbReference type="InterPro" id="IPR029402">
    <property type="entry name" value="TGT_C2"/>
</dbReference>
<dbReference type="STRING" id="1104324.P186_2265"/>
<dbReference type="KEGG" id="pyr:P186_2265"/>
<dbReference type="EMBL" id="CP003098">
    <property type="protein sequence ID" value="AET33657.1"/>
    <property type="molecule type" value="Genomic_DNA"/>
</dbReference>
<proteinExistence type="predicted"/>
<protein>
    <submittedName>
        <fullName evidence="3">Uncharacterized protein</fullName>
    </submittedName>
</protein>
<dbReference type="RefSeq" id="WP_014289482.1">
    <property type="nucleotide sequence ID" value="NC_016645.1"/>
</dbReference>
<dbReference type="Proteomes" id="UP000005867">
    <property type="component" value="Chromosome"/>
</dbReference>
<dbReference type="BioCyc" id="PSP1104324:GJSN-2216-MONOMER"/>
<evidence type="ECO:0000313" key="4">
    <source>
        <dbReference type="Proteomes" id="UP000005867"/>
    </source>
</evidence>
<dbReference type="GeneID" id="11593869"/>
<evidence type="ECO:0000259" key="2">
    <source>
        <dbReference type="Pfam" id="PF14810"/>
    </source>
</evidence>
<dbReference type="eggNOG" id="arCOG00991">
    <property type="taxonomic scope" value="Archaea"/>
</dbReference>
<evidence type="ECO:0000313" key="3">
    <source>
        <dbReference type="EMBL" id="AET33657.1"/>
    </source>
</evidence>
<evidence type="ECO:0000259" key="1">
    <source>
        <dbReference type="Pfam" id="PF01472"/>
    </source>
</evidence>
<dbReference type="SUPFAM" id="SSF88697">
    <property type="entry name" value="PUA domain-like"/>
    <property type="match status" value="1"/>
</dbReference>
<feature type="domain" description="PUA" evidence="1">
    <location>
        <begin position="72"/>
        <end position="139"/>
    </location>
</feature>
<dbReference type="Gene3D" id="3.10.450.90">
    <property type="entry name" value="ArcTGT, C2 domain"/>
    <property type="match status" value="1"/>
</dbReference>
<reference evidence="3 4" key="1">
    <citation type="journal article" date="2012" name="J. Bacteriol.">
        <title>Complete genome sequence of strain 1860, a crenarchaeon of the genus pyrobaculum able to grow with various electron acceptors.</title>
        <authorList>
            <person name="Mardanov A.V."/>
            <person name="Gumerov V.M."/>
            <person name="Slobodkina G.B."/>
            <person name="Beletsky A.V."/>
            <person name="Bonch-Osmolovskaya E.A."/>
            <person name="Ravin N.V."/>
            <person name="Skryabin K.G."/>
        </authorList>
    </citation>
    <scope>NUCLEOTIDE SEQUENCE [LARGE SCALE GENOMIC DNA]</scope>
    <source>
        <strain evidence="3 4">1860</strain>
    </source>
</reference>
<dbReference type="InterPro" id="IPR002478">
    <property type="entry name" value="PUA"/>
</dbReference>
<dbReference type="HOGENOM" id="CLU_116577_2_0_2"/>
<dbReference type="GO" id="GO:0003723">
    <property type="term" value="F:RNA binding"/>
    <property type="evidence" value="ECO:0007669"/>
    <property type="project" value="InterPro"/>
</dbReference>
<keyword evidence="4" id="KW-1185">Reference proteome</keyword>
<sequence>MALDALQIIAYLYGREVAERLRGRDVKIERNKAGRIRYVYVDGKLAFVLRNNDGYLLPTIYGAQFLDRGVAISGEVPEYIKQGRNVPAKYVRDVSGQARPNGEVAVTDPAGAVIAVGRLLYSRRELTLGRGYAVKVRESLKGASAKRTEPPQ</sequence>
<dbReference type="Pfam" id="PF01472">
    <property type="entry name" value="PUA"/>
    <property type="match status" value="1"/>
</dbReference>
<dbReference type="AlphaFoldDB" id="G7VBP0"/>
<dbReference type="PROSITE" id="PS50890">
    <property type="entry name" value="PUA"/>
    <property type="match status" value="1"/>
</dbReference>